<dbReference type="InterPro" id="IPR048320">
    <property type="entry name" value="COG3_N"/>
</dbReference>
<evidence type="ECO:0000256" key="6">
    <source>
        <dbReference type="ARBA" id="ARBA00023034"/>
    </source>
</evidence>
<keyword evidence="6" id="KW-0333">Golgi apparatus</keyword>
<keyword evidence="12" id="KW-1185">Reference proteome</keyword>
<evidence type="ECO:0000256" key="4">
    <source>
        <dbReference type="ARBA" id="ARBA00022448"/>
    </source>
</evidence>
<evidence type="ECO:0000256" key="1">
    <source>
        <dbReference type="ARBA" id="ARBA00004395"/>
    </source>
</evidence>
<dbReference type="Pfam" id="PF04136">
    <property type="entry name" value="COG3_N"/>
    <property type="match status" value="1"/>
</dbReference>
<gene>
    <name evidence="11" type="primary">cog3</name>
</gene>
<name>A0A671T456_9TELE</name>
<evidence type="ECO:0000256" key="5">
    <source>
        <dbReference type="ARBA" id="ARBA00022927"/>
    </source>
</evidence>
<accession>A0A671T456</accession>
<evidence type="ECO:0000256" key="8">
    <source>
        <dbReference type="ARBA" id="ARBA00031339"/>
    </source>
</evidence>
<comment type="subcellular location">
    <subcellularLocation>
        <location evidence="1">Golgi apparatus membrane</location>
        <topology evidence="1">Peripheral membrane protein</topology>
    </subcellularLocation>
</comment>
<dbReference type="Ensembl" id="ENSSANT00000109339.1">
    <property type="protein sequence ID" value="ENSSANP00000103020.1"/>
    <property type="gene ID" value="ENSSANG00000050457.1"/>
</dbReference>
<evidence type="ECO:0000313" key="11">
    <source>
        <dbReference type="Ensembl" id="ENSSANP00000103020.1"/>
    </source>
</evidence>
<reference evidence="11" key="1">
    <citation type="submission" date="2025-08" db="UniProtKB">
        <authorList>
            <consortium name="Ensembl"/>
        </authorList>
    </citation>
    <scope>IDENTIFICATION</scope>
</reference>
<dbReference type="Proteomes" id="UP000472260">
    <property type="component" value="Unassembled WGS sequence"/>
</dbReference>
<sequence length="788" mass="90293">MIIFGDLNDLTEILNHLPIEDICSLTSRSLRSAFTATLPESTEEVLLQGFQMLELENERIQTAQQFFSWFSKLQVQMDQDEASKYRCTRDVLSVCQEQCDSILSDVNAALERLDSLQKQYLFVSTKTGTLHEACEQLLKEQSELVDLAESIQQKLSYFNELENINTKLNSPTLSVNSEGFIPMLSKLDECIEYVSSHPHFKDYPVYLTKFKQCLSRAMLLIKSHTVSSLQNLTAQLTKRDPLGAPNADNAFTLYYVKFRAAAPKVRRLIEQVEQRSNKIPEYQQLLDEIHQCYLEQREVLLSPSINSTFTDLTSQNNKDHCALVRSGCAFMVHVCQDEHQLYNEFFSKPSSKLDELLEKLCVSLYDVLRPLIIHVVHLETLSELCGILKNEMLEDHVQNNEVQLAAFDAVVKQMLEDVQERLVYRTHIYIQTDILGYKPAPGDLAYPDKLEMMEKIAQSLKEERMKLTSSSSFSDVQLEESDNKKLISSGECLSGHSFYPRAHSTVSPADLHGMWYPTVRRTLVCLSKLYRCIDRAVFQGLSQEALSACIQSLLKASDIIQKNKNQIDGQLFLIKHLLIMREQIAPFHADFAIKEISLDLKKTRDAAFKILNPKAVPNFFRLNSHNAILEFLLQGTPEIKEHYIDSKKDVDRHLKSSCEQFIQQQTHMFVGNLEEFLTKVRIHSEILTPMAQSGVFPLCRHTGKAKINDIVMATYRILKTKLPITLQSLSLYLANKDTEFILFKPVRNNVQQVFQRLHALLQEEYSGEDLQIIACPSMEQINLLLSVK</sequence>
<dbReference type="Pfam" id="PF20671">
    <property type="entry name" value="COG3_C"/>
    <property type="match status" value="1"/>
</dbReference>
<dbReference type="GO" id="GO:0017119">
    <property type="term" value="C:Golgi transport complex"/>
    <property type="evidence" value="ECO:0007669"/>
    <property type="project" value="TreeGrafter"/>
</dbReference>
<reference evidence="11" key="2">
    <citation type="submission" date="2025-09" db="UniProtKB">
        <authorList>
            <consortium name="Ensembl"/>
        </authorList>
    </citation>
    <scope>IDENTIFICATION</scope>
</reference>
<keyword evidence="4" id="KW-0813">Transport</keyword>
<keyword evidence="5" id="KW-0653">Protein transport</keyword>
<dbReference type="GO" id="GO:0007030">
    <property type="term" value="P:Golgi organization"/>
    <property type="evidence" value="ECO:0007669"/>
    <property type="project" value="TreeGrafter"/>
</dbReference>
<evidence type="ECO:0000259" key="9">
    <source>
        <dbReference type="Pfam" id="PF04136"/>
    </source>
</evidence>
<evidence type="ECO:0000256" key="7">
    <source>
        <dbReference type="ARBA" id="ARBA00023136"/>
    </source>
</evidence>
<comment type="similarity">
    <text evidence="2">Belongs to the COG3 family.</text>
</comment>
<proteinExistence type="inferred from homology"/>
<dbReference type="PANTHER" id="PTHR13302">
    <property type="entry name" value="CONSERVED OLIGOMERIC GOLGI COMPLEX COMPONENT 3"/>
    <property type="match status" value="1"/>
</dbReference>
<evidence type="ECO:0000256" key="3">
    <source>
        <dbReference type="ARBA" id="ARBA00020976"/>
    </source>
</evidence>
<organism evidence="11 12">
    <name type="scientific">Sinocyclocheilus anshuiensis</name>
    <dbReference type="NCBI Taxonomy" id="1608454"/>
    <lineage>
        <taxon>Eukaryota</taxon>
        <taxon>Metazoa</taxon>
        <taxon>Chordata</taxon>
        <taxon>Craniata</taxon>
        <taxon>Vertebrata</taxon>
        <taxon>Euteleostomi</taxon>
        <taxon>Actinopterygii</taxon>
        <taxon>Neopterygii</taxon>
        <taxon>Teleostei</taxon>
        <taxon>Ostariophysi</taxon>
        <taxon>Cypriniformes</taxon>
        <taxon>Cyprinidae</taxon>
        <taxon>Cyprininae</taxon>
        <taxon>Sinocyclocheilus</taxon>
    </lineage>
</organism>
<evidence type="ECO:0000313" key="12">
    <source>
        <dbReference type="Proteomes" id="UP000472260"/>
    </source>
</evidence>
<dbReference type="AlphaFoldDB" id="A0A671T456"/>
<feature type="domain" description="Conserved oligomeric Golgi complex subunit 3 N-terminal" evidence="9">
    <location>
        <begin position="90"/>
        <end position="231"/>
    </location>
</feature>
<feature type="domain" description="Conserved oligomeric Golgi complex subunit 3 C-terminal" evidence="10">
    <location>
        <begin position="252"/>
        <end position="602"/>
    </location>
</feature>
<dbReference type="GO" id="GO:0006886">
    <property type="term" value="P:intracellular protein transport"/>
    <property type="evidence" value="ECO:0007669"/>
    <property type="project" value="InterPro"/>
</dbReference>
<dbReference type="PANTHER" id="PTHR13302:SF8">
    <property type="entry name" value="CONSERVED OLIGOMERIC GOLGI COMPLEX SUBUNIT 3"/>
    <property type="match status" value="1"/>
</dbReference>
<protein>
    <recommendedName>
        <fullName evidence="3">Conserved oligomeric Golgi complex subunit 3</fullName>
    </recommendedName>
    <alternativeName>
        <fullName evidence="8">Component of oligomeric Golgi complex 3</fullName>
    </alternativeName>
</protein>
<dbReference type="InterPro" id="IPR007265">
    <property type="entry name" value="COG_su3"/>
</dbReference>
<evidence type="ECO:0000256" key="2">
    <source>
        <dbReference type="ARBA" id="ARBA00009936"/>
    </source>
</evidence>
<dbReference type="GO" id="GO:0000139">
    <property type="term" value="C:Golgi membrane"/>
    <property type="evidence" value="ECO:0007669"/>
    <property type="project" value="UniProtKB-SubCell"/>
</dbReference>
<evidence type="ECO:0000259" key="10">
    <source>
        <dbReference type="Pfam" id="PF20671"/>
    </source>
</evidence>
<dbReference type="GO" id="GO:0005801">
    <property type="term" value="C:cis-Golgi network"/>
    <property type="evidence" value="ECO:0007669"/>
    <property type="project" value="InterPro"/>
</dbReference>
<dbReference type="InterPro" id="IPR048685">
    <property type="entry name" value="COG3_C"/>
</dbReference>
<keyword evidence="7" id="KW-0472">Membrane</keyword>
<dbReference type="GO" id="GO:0006891">
    <property type="term" value="P:intra-Golgi vesicle-mediated transport"/>
    <property type="evidence" value="ECO:0007669"/>
    <property type="project" value="TreeGrafter"/>
</dbReference>